<accession>A0ABP6D410</accession>
<feature type="compositionally biased region" description="Basic residues" evidence="2">
    <location>
        <begin position="89"/>
        <end position="98"/>
    </location>
</feature>
<feature type="compositionally biased region" description="Basic residues" evidence="2">
    <location>
        <begin position="69"/>
        <end position="79"/>
    </location>
</feature>
<gene>
    <name evidence="5" type="ORF">GCM10010307_25210</name>
</gene>
<keyword evidence="6" id="KW-1185">Reference proteome</keyword>
<evidence type="ECO:0000313" key="6">
    <source>
        <dbReference type="Proteomes" id="UP001500151"/>
    </source>
</evidence>
<feature type="compositionally biased region" description="Basic and acidic residues" evidence="2">
    <location>
        <begin position="1"/>
        <end position="31"/>
    </location>
</feature>
<sequence length="422" mass="45771">MSEWTDRLPDNDRGGWSEGRWDGGGRPDPARGDTGPVTDGNPAPPPWRTAPLPGMPSSTAAGRTAAAHQPHRHRARSRKGMVPDSGGRPPRRRPTRRKRTVRLAILALAVLLVSPFGAYVWADTELTKEVDLGALPDRPAPGKGTNYLIVGSDSREGLSEQARQDLRAGSTEGRRTDSMILLHTGANGTTMMSLPRDSWVTLPSFVRPENGQNYRGPNKLNASFSLGGPELLVQTIERNTGLHIDHYAEIGFAGFVGIVDAVGGVDMCLDRAIKDKDSGANLQKGCQTLNGAEALAFVRQRKQEAEGDLGRTQNQQKFLTALAKKAVNRQTLLNPSRVLPTADAGLDTLIVDKDTNLPDLVSLFQAMRKVTAGNGRQINVPVSDPAFRTPQGAAVKWDMRQARPLFAQLREDQPVTVQQQGQ</sequence>
<evidence type="ECO:0000313" key="5">
    <source>
        <dbReference type="EMBL" id="GAA2632186.1"/>
    </source>
</evidence>
<feature type="transmembrane region" description="Helical" evidence="3">
    <location>
        <begin position="101"/>
        <end position="122"/>
    </location>
</feature>
<comment type="similarity">
    <text evidence="1">Belongs to the LytR/CpsA/Psr (LCP) family.</text>
</comment>
<dbReference type="InterPro" id="IPR004474">
    <property type="entry name" value="LytR_CpsA_psr"/>
</dbReference>
<dbReference type="InterPro" id="IPR050922">
    <property type="entry name" value="LytR/CpsA/Psr_CW_biosynth"/>
</dbReference>
<evidence type="ECO:0000256" key="3">
    <source>
        <dbReference type="SAM" id="Phobius"/>
    </source>
</evidence>
<evidence type="ECO:0000256" key="2">
    <source>
        <dbReference type="SAM" id="MobiDB-lite"/>
    </source>
</evidence>
<proteinExistence type="inferred from homology"/>
<comment type="caution">
    <text evidence="5">The sequence shown here is derived from an EMBL/GenBank/DDBJ whole genome shotgun (WGS) entry which is preliminary data.</text>
</comment>
<name>A0ABP6D410_9ACTN</name>
<dbReference type="NCBIfam" id="TIGR00350">
    <property type="entry name" value="lytR_cpsA_psr"/>
    <property type="match status" value="1"/>
</dbReference>
<feature type="domain" description="Cell envelope-related transcriptional attenuator" evidence="4">
    <location>
        <begin position="175"/>
        <end position="326"/>
    </location>
</feature>
<dbReference type="EMBL" id="BAAASJ010000027">
    <property type="protein sequence ID" value="GAA2632186.1"/>
    <property type="molecule type" value="Genomic_DNA"/>
</dbReference>
<dbReference type="Gene3D" id="3.40.630.190">
    <property type="entry name" value="LCP protein"/>
    <property type="match status" value="1"/>
</dbReference>
<dbReference type="PANTHER" id="PTHR33392">
    <property type="entry name" value="POLYISOPRENYL-TEICHOIC ACID--PEPTIDOGLYCAN TEICHOIC ACID TRANSFERASE TAGU"/>
    <property type="match status" value="1"/>
</dbReference>
<dbReference type="RefSeq" id="WP_344389790.1">
    <property type="nucleotide sequence ID" value="NZ_BAAASJ010000027.1"/>
</dbReference>
<keyword evidence="3" id="KW-0812">Transmembrane</keyword>
<evidence type="ECO:0000259" key="4">
    <source>
        <dbReference type="Pfam" id="PF03816"/>
    </source>
</evidence>
<dbReference type="PANTHER" id="PTHR33392:SF6">
    <property type="entry name" value="POLYISOPRENYL-TEICHOIC ACID--PEPTIDOGLYCAN TEICHOIC ACID TRANSFERASE TAGU"/>
    <property type="match status" value="1"/>
</dbReference>
<keyword evidence="3" id="KW-0472">Membrane</keyword>
<dbReference type="Pfam" id="PF03816">
    <property type="entry name" value="LytR_cpsA_psr"/>
    <property type="match status" value="1"/>
</dbReference>
<keyword evidence="3" id="KW-1133">Transmembrane helix</keyword>
<feature type="region of interest" description="Disordered" evidence="2">
    <location>
        <begin position="1"/>
        <end position="98"/>
    </location>
</feature>
<organism evidence="5 6">
    <name type="scientific">Streptomyces vastus</name>
    <dbReference type="NCBI Taxonomy" id="285451"/>
    <lineage>
        <taxon>Bacteria</taxon>
        <taxon>Bacillati</taxon>
        <taxon>Actinomycetota</taxon>
        <taxon>Actinomycetes</taxon>
        <taxon>Kitasatosporales</taxon>
        <taxon>Streptomycetaceae</taxon>
        <taxon>Streptomyces</taxon>
    </lineage>
</organism>
<protein>
    <submittedName>
        <fullName evidence="5">LCP family protein</fullName>
    </submittedName>
</protein>
<feature type="region of interest" description="Disordered" evidence="2">
    <location>
        <begin position="152"/>
        <end position="174"/>
    </location>
</feature>
<dbReference type="Proteomes" id="UP001500151">
    <property type="component" value="Unassembled WGS sequence"/>
</dbReference>
<evidence type="ECO:0000256" key="1">
    <source>
        <dbReference type="ARBA" id="ARBA00006068"/>
    </source>
</evidence>
<feature type="compositionally biased region" description="Basic and acidic residues" evidence="2">
    <location>
        <begin position="153"/>
        <end position="174"/>
    </location>
</feature>
<reference evidence="6" key="1">
    <citation type="journal article" date="2019" name="Int. J. Syst. Evol. Microbiol.">
        <title>The Global Catalogue of Microorganisms (GCM) 10K type strain sequencing project: providing services to taxonomists for standard genome sequencing and annotation.</title>
        <authorList>
            <consortium name="The Broad Institute Genomics Platform"/>
            <consortium name="The Broad Institute Genome Sequencing Center for Infectious Disease"/>
            <person name="Wu L."/>
            <person name="Ma J."/>
        </authorList>
    </citation>
    <scope>NUCLEOTIDE SEQUENCE [LARGE SCALE GENOMIC DNA]</scope>
    <source>
        <strain evidence="6">JCM 4524</strain>
    </source>
</reference>